<proteinExistence type="predicted"/>
<feature type="domain" description="Histidine kinase" evidence="4">
    <location>
        <begin position="437"/>
        <end position="629"/>
    </location>
</feature>
<gene>
    <name evidence="5" type="ORF">I602_1037</name>
    <name evidence="6" type="ORF">SAMN05444353_0740</name>
</gene>
<dbReference type="Gene3D" id="3.30.565.10">
    <property type="entry name" value="Histidine kinase-like ATPase, C-terminal domain"/>
    <property type="match status" value="1"/>
</dbReference>
<accession>A0A0N0CF69</accession>
<keyword evidence="3" id="KW-0732">Signal</keyword>
<organism evidence="5 7">
    <name type="scientific">Polaribacter dokdonensis DSW-5</name>
    <dbReference type="NCBI Taxonomy" id="1300348"/>
    <lineage>
        <taxon>Bacteria</taxon>
        <taxon>Pseudomonadati</taxon>
        <taxon>Bacteroidota</taxon>
        <taxon>Flavobacteriia</taxon>
        <taxon>Flavobacteriales</taxon>
        <taxon>Flavobacteriaceae</taxon>
    </lineage>
</organism>
<reference evidence="5 7" key="1">
    <citation type="submission" date="2015-07" db="EMBL/GenBank/DDBJ databases">
        <title>Genome of Polaribacter dokdonenesis DSW-5, isolated from seawater off Dokdo in Korea.</title>
        <authorList>
            <person name="Yoon K."/>
            <person name="Song J.Y."/>
            <person name="Kim J.F."/>
        </authorList>
    </citation>
    <scope>NUCLEOTIDE SEQUENCE [LARGE SCALE GENOMIC DNA]</scope>
    <source>
        <strain evidence="5 7">DSW-5</strain>
    </source>
</reference>
<evidence type="ECO:0000313" key="5">
    <source>
        <dbReference type="EMBL" id="KOY51477.1"/>
    </source>
</evidence>
<dbReference type="SMART" id="SM00387">
    <property type="entry name" value="HATPase_c"/>
    <property type="match status" value="1"/>
</dbReference>
<dbReference type="RefSeq" id="WP_053973655.1">
    <property type="nucleotide sequence ID" value="NZ_FNUE01000001.1"/>
</dbReference>
<keyword evidence="5" id="KW-0808">Transferase</keyword>
<evidence type="ECO:0000313" key="8">
    <source>
        <dbReference type="Proteomes" id="UP000183071"/>
    </source>
</evidence>
<dbReference type="GO" id="GO:0016301">
    <property type="term" value="F:kinase activity"/>
    <property type="evidence" value="ECO:0007669"/>
    <property type="project" value="UniProtKB-KW"/>
</dbReference>
<feature type="transmembrane region" description="Helical" evidence="2">
    <location>
        <begin position="388"/>
        <end position="407"/>
    </location>
</feature>
<dbReference type="PANTHER" id="PTHR43065">
    <property type="entry name" value="SENSOR HISTIDINE KINASE"/>
    <property type="match status" value="1"/>
</dbReference>
<dbReference type="InterPro" id="IPR005467">
    <property type="entry name" value="His_kinase_dom"/>
</dbReference>
<keyword evidence="2" id="KW-1133">Transmembrane helix</keyword>
<dbReference type="PROSITE" id="PS50109">
    <property type="entry name" value="HIS_KIN"/>
    <property type="match status" value="1"/>
</dbReference>
<evidence type="ECO:0000256" key="3">
    <source>
        <dbReference type="SAM" id="SignalP"/>
    </source>
</evidence>
<dbReference type="STRING" id="1300348.I602_1037"/>
<dbReference type="Pfam" id="PF02518">
    <property type="entry name" value="HATPase_c"/>
    <property type="match status" value="1"/>
</dbReference>
<name>A0A0N0CF69_9FLAO</name>
<dbReference type="InterPro" id="IPR011495">
    <property type="entry name" value="Sig_transdc_His_kin_sub2_dim/P"/>
</dbReference>
<keyword evidence="1" id="KW-0175">Coiled coil</keyword>
<dbReference type="OrthoDB" id="9767435at2"/>
<evidence type="ECO:0000256" key="1">
    <source>
        <dbReference type="SAM" id="Coils"/>
    </source>
</evidence>
<dbReference type="SUPFAM" id="SSF55874">
    <property type="entry name" value="ATPase domain of HSP90 chaperone/DNA topoisomerase II/histidine kinase"/>
    <property type="match status" value="1"/>
</dbReference>
<feature type="coiled-coil region" evidence="1">
    <location>
        <begin position="116"/>
        <end position="145"/>
    </location>
</feature>
<reference evidence="6 8" key="2">
    <citation type="submission" date="2016-10" db="EMBL/GenBank/DDBJ databases">
        <authorList>
            <person name="Varghese N."/>
            <person name="Submissions S."/>
        </authorList>
    </citation>
    <scope>NUCLEOTIDE SEQUENCE [LARGE SCALE GENOMIC DNA]</scope>
    <source>
        <strain evidence="6 8">DSW-5</strain>
    </source>
</reference>
<dbReference type="InterPro" id="IPR003594">
    <property type="entry name" value="HATPase_dom"/>
</dbReference>
<dbReference type="Proteomes" id="UP000037716">
    <property type="component" value="Unassembled WGS sequence"/>
</dbReference>
<dbReference type="Gene3D" id="3.30.450.20">
    <property type="entry name" value="PAS domain"/>
    <property type="match status" value="1"/>
</dbReference>
<sequence length="635" mass="74856">MKHLLFTLFLFLGIAVNSQTANNFQKTENYIIQEKSDSAVFYLNKLKDGKEKAFLKKMILRDYISYKDYYHFITSLAKRENLDFNAVANYINKEVKTPKISKGLDRDFFNIKWILISKLRNEVHLEEANAEQIKLENYVARFKQTSDTYLWAHTKMQTHLLVMLVIEKNIEEGEALINKSLKIAKELEDIELQIIFLNHSKDFLIYQNKLEKYISTCEYILELEAQLEERSSYYYGTITDLVNAYIYKGEDDEKVLKLIDELNNSYSKIYSYMLYAQLMSTAKNKPELKNLILTKFEVDNVLNLVRKLEKLGKDLNLNEYYHLMNKSSDALAEHDYFEEALQYKHKALEITRDIYSEELTKSLTKYTNQKALKIKEEEISSEKEQRQLYFLIALLCFALLIITFVVLRKNKDQSDELTRKNKLIEKSLEEKEILIKEMHHRVKNNFQIINSLLDLQTDEIKDEKALQILEKGRDRIKSMALIHQKLFRSKSGLINFNEFVDLLVKELSYLYKLNDHVEVEVDIKDIFFDIDTAIPLALVLNEIITNSFKYAFKTQKNNKLTIILDKQDKQPYLLTIKDNGAGFKKEFKIEETKSSGLKLVQRLVRQLHGKLTIINNEGVTFEIQFQDTETRKEIN</sequence>
<dbReference type="EMBL" id="FNUE01000001">
    <property type="protein sequence ID" value="SEE10533.1"/>
    <property type="molecule type" value="Genomic_DNA"/>
</dbReference>
<evidence type="ECO:0000313" key="6">
    <source>
        <dbReference type="EMBL" id="SEE10533.1"/>
    </source>
</evidence>
<keyword evidence="5" id="KW-0418">Kinase</keyword>
<comment type="caution">
    <text evidence="5">The sequence shown here is derived from an EMBL/GenBank/DDBJ whole genome shotgun (WGS) entry which is preliminary data.</text>
</comment>
<dbReference type="PANTHER" id="PTHR43065:SF23">
    <property type="entry name" value="SENSOR HISTIDINE KINASE PDTAS"/>
    <property type="match status" value="1"/>
</dbReference>
<evidence type="ECO:0000259" key="4">
    <source>
        <dbReference type="PROSITE" id="PS50109"/>
    </source>
</evidence>
<protein>
    <submittedName>
        <fullName evidence="6">Two-component sensor histidine kinase, contains HisKA and HATPase domains</fullName>
    </submittedName>
    <submittedName>
        <fullName evidence="5">Two-component system sensor histidine kinase</fullName>
    </submittedName>
</protein>
<dbReference type="PATRIC" id="fig|1300348.6.peg.1037"/>
<dbReference type="EMBL" id="LGBR01000001">
    <property type="protein sequence ID" value="KOY51477.1"/>
    <property type="molecule type" value="Genomic_DNA"/>
</dbReference>
<keyword evidence="8" id="KW-1185">Reference proteome</keyword>
<feature type="signal peptide" evidence="3">
    <location>
        <begin position="1"/>
        <end position="21"/>
    </location>
</feature>
<dbReference type="InterPro" id="IPR036890">
    <property type="entry name" value="HATPase_C_sf"/>
</dbReference>
<dbReference type="Proteomes" id="UP000183071">
    <property type="component" value="Unassembled WGS sequence"/>
</dbReference>
<keyword evidence="2" id="KW-0472">Membrane</keyword>
<evidence type="ECO:0000313" key="7">
    <source>
        <dbReference type="Proteomes" id="UP000037716"/>
    </source>
</evidence>
<dbReference type="Pfam" id="PF07568">
    <property type="entry name" value="HisKA_2"/>
    <property type="match status" value="1"/>
</dbReference>
<feature type="chain" id="PRO_5005845916" evidence="3">
    <location>
        <begin position="22"/>
        <end position="635"/>
    </location>
</feature>
<evidence type="ECO:0000256" key="2">
    <source>
        <dbReference type="SAM" id="Phobius"/>
    </source>
</evidence>
<dbReference type="AlphaFoldDB" id="A0A0N0CF69"/>
<keyword evidence="2" id="KW-0812">Transmembrane</keyword>